<sequence length="79" mass="9158">MKYIFRKENLTVSYTADETGYAPLEEKIAAFKENLYTDEVEPGSIVYDFEQKNEAFQTSGQVQYVALCGNFEREGYDYT</sequence>
<proteinExistence type="predicted"/>
<accession>K1SJT6</accession>
<organism evidence="1">
    <name type="scientific">human gut metagenome</name>
    <dbReference type="NCBI Taxonomy" id="408170"/>
    <lineage>
        <taxon>unclassified sequences</taxon>
        <taxon>metagenomes</taxon>
        <taxon>organismal metagenomes</taxon>
    </lineage>
</organism>
<name>K1SJT6_9ZZZZ</name>
<dbReference type="EMBL" id="AJWZ01007885">
    <property type="protein sequence ID" value="EKC55669.1"/>
    <property type="molecule type" value="Genomic_DNA"/>
</dbReference>
<feature type="non-terminal residue" evidence="1">
    <location>
        <position position="79"/>
    </location>
</feature>
<gene>
    <name evidence="1" type="ORF">OBE_11453</name>
</gene>
<protein>
    <submittedName>
        <fullName evidence="1">Uncharacterized protein</fullName>
    </submittedName>
</protein>
<evidence type="ECO:0000313" key="1">
    <source>
        <dbReference type="EMBL" id="EKC55669.1"/>
    </source>
</evidence>
<comment type="caution">
    <text evidence="1">The sequence shown here is derived from an EMBL/GenBank/DDBJ whole genome shotgun (WGS) entry which is preliminary data.</text>
</comment>
<reference evidence="1" key="1">
    <citation type="journal article" date="2013" name="Environ. Microbiol.">
        <title>Microbiota from the distal guts of lean and obese adolescents exhibit partial functional redundancy besides clear differences in community structure.</title>
        <authorList>
            <person name="Ferrer M."/>
            <person name="Ruiz A."/>
            <person name="Lanza F."/>
            <person name="Haange S.B."/>
            <person name="Oberbach A."/>
            <person name="Till H."/>
            <person name="Bargiela R."/>
            <person name="Campoy C."/>
            <person name="Segura M.T."/>
            <person name="Richter M."/>
            <person name="von Bergen M."/>
            <person name="Seifert J."/>
            <person name="Suarez A."/>
        </authorList>
    </citation>
    <scope>NUCLEOTIDE SEQUENCE</scope>
</reference>
<dbReference type="AlphaFoldDB" id="K1SJT6"/>